<reference evidence="2 3" key="1">
    <citation type="submission" date="2013-09" db="EMBL/GenBank/DDBJ databases">
        <title>Corchorus capsularis genome sequencing.</title>
        <authorList>
            <person name="Alam M."/>
            <person name="Haque M.S."/>
            <person name="Islam M.S."/>
            <person name="Emdad E.M."/>
            <person name="Islam M.M."/>
            <person name="Ahmed B."/>
            <person name="Halim A."/>
            <person name="Hossen Q.M.M."/>
            <person name="Hossain M.Z."/>
            <person name="Ahmed R."/>
            <person name="Khan M.M."/>
            <person name="Islam R."/>
            <person name="Rashid M.M."/>
            <person name="Khan S.A."/>
            <person name="Rahman M.S."/>
            <person name="Alam M."/>
        </authorList>
    </citation>
    <scope>NUCLEOTIDE SEQUENCE [LARGE SCALE GENOMIC DNA]</scope>
    <source>
        <strain evidence="3">cv. CVL-1</strain>
        <tissue evidence="2">Whole seedling</tissue>
    </source>
</reference>
<name>A0A1R3JGQ0_COCAP</name>
<dbReference type="AlphaFoldDB" id="A0A1R3JGQ0"/>
<sequence>MAEDIDPKPLQSDKEKEQRQNHLSWIKHAGETTDVLIKGLLSKKICFNFLCQNPPNPPPALAATNNLRTRRILQFLAILSAIQSNPTYIATRNRKVKPFSIGDRVRFNWVSSNTKDSRNFFEKIDQTQKSLPTKQPPPTTNLLLSGATVSVTLLLLLPNPNPTEPTAVGSDCLSVTLARAQSTQEEHNREDEENVPAADDEDTDAQVAQALSRPDSQSEILVGSDFRSLSTPSSLCSIDLCCIRNPNDSTLLATFKLSKIRPP</sequence>
<comment type="caution">
    <text evidence="2">The sequence shown here is derived from an EMBL/GenBank/DDBJ whole genome shotgun (WGS) entry which is preliminary data.</text>
</comment>
<evidence type="ECO:0000256" key="1">
    <source>
        <dbReference type="SAM" id="MobiDB-lite"/>
    </source>
</evidence>
<feature type="compositionally biased region" description="Basic and acidic residues" evidence="1">
    <location>
        <begin position="1"/>
        <end position="20"/>
    </location>
</feature>
<dbReference type="EMBL" id="AWWV01008000">
    <property type="protein sequence ID" value="OMO93990.1"/>
    <property type="molecule type" value="Genomic_DNA"/>
</dbReference>
<feature type="region of interest" description="Disordered" evidence="1">
    <location>
        <begin position="1"/>
        <end position="21"/>
    </location>
</feature>
<evidence type="ECO:0000313" key="2">
    <source>
        <dbReference type="EMBL" id="OMO93990.1"/>
    </source>
</evidence>
<feature type="compositionally biased region" description="Acidic residues" evidence="1">
    <location>
        <begin position="191"/>
        <end position="204"/>
    </location>
</feature>
<organism evidence="2 3">
    <name type="scientific">Corchorus capsularis</name>
    <name type="common">Jute</name>
    <dbReference type="NCBI Taxonomy" id="210143"/>
    <lineage>
        <taxon>Eukaryota</taxon>
        <taxon>Viridiplantae</taxon>
        <taxon>Streptophyta</taxon>
        <taxon>Embryophyta</taxon>
        <taxon>Tracheophyta</taxon>
        <taxon>Spermatophyta</taxon>
        <taxon>Magnoliopsida</taxon>
        <taxon>eudicotyledons</taxon>
        <taxon>Gunneridae</taxon>
        <taxon>Pentapetalae</taxon>
        <taxon>rosids</taxon>
        <taxon>malvids</taxon>
        <taxon>Malvales</taxon>
        <taxon>Malvaceae</taxon>
        <taxon>Grewioideae</taxon>
        <taxon>Apeibeae</taxon>
        <taxon>Corchorus</taxon>
    </lineage>
</organism>
<gene>
    <name evidence="2" type="ORF">CCACVL1_06235</name>
</gene>
<dbReference type="Gramene" id="OMO93990">
    <property type="protein sequence ID" value="OMO93990"/>
    <property type="gene ID" value="CCACVL1_06235"/>
</dbReference>
<keyword evidence="3" id="KW-1185">Reference proteome</keyword>
<evidence type="ECO:0000313" key="3">
    <source>
        <dbReference type="Proteomes" id="UP000188268"/>
    </source>
</evidence>
<accession>A0A1R3JGQ0</accession>
<protein>
    <submittedName>
        <fullName evidence="2">Uncharacterized protein</fullName>
    </submittedName>
</protein>
<dbReference type="Proteomes" id="UP000188268">
    <property type="component" value="Unassembled WGS sequence"/>
</dbReference>
<feature type="region of interest" description="Disordered" evidence="1">
    <location>
        <begin position="179"/>
        <end position="218"/>
    </location>
</feature>
<proteinExistence type="predicted"/>